<dbReference type="InterPro" id="IPR043129">
    <property type="entry name" value="ATPase_NBD"/>
</dbReference>
<dbReference type="Pfam" id="PF01968">
    <property type="entry name" value="Hydantoinase_A"/>
    <property type="match status" value="1"/>
</dbReference>
<feature type="domain" description="Hydantoinase/oxoprolinase N-terminal" evidence="3">
    <location>
        <begin position="8"/>
        <end position="93"/>
    </location>
</feature>
<dbReference type="InterPro" id="IPR008040">
    <property type="entry name" value="Hydant_A_N"/>
</dbReference>
<feature type="compositionally biased region" description="Polar residues" evidence="1">
    <location>
        <begin position="975"/>
        <end position="984"/>
    </location>
</feature>
<dbReference type="InterPro" id="IPR010318">
    <property type="entry name" value="S-Me-THD_N"/>
</dbReference>
<name>A0ABM0LUV0_SACKO</name>
<evidence type="ECO:0000259" key="2">
    <source>
        <dbReference type="Pfam" id="PF01968"/>
    </source>
</evidence>
<evidence type="ECO:0000256" key="1">
    <source>
        <dbReference type="SAM" id="MobiDB-lite"/>
    </source>
</evidence>
<proteinExistence type="predicted"/>
<protein>
    <submittedName>
        <fullName evidence="7">Uncharacterized protein LOC100376245</fullName>
    </submittedName>
</protein>
<gene>
    <name evidence="7" type="primary">LOC100376245</name>
</gene>
<dbReference type="InterPro" id="IPR002821">
    <property type="entry name" value="Hydantoinase_A"/>
</dbReference>
<dbReference type="SUPFAM" id="SSF160991">
    <property type="entry name" value="CV3147-like"/>
    <property type="match status" value="1"/>
</dbReference>
<evidence type="ECO:0000313" key="7">
    <source>
        <dbReference type="RefSeq" id="XP_006811541.1"/>
    </source>
</evidence>
<dbReference type="InterPro" id="IPR027479">
    <property type="entry name" value="S-Me-THD_N_sf"/>
</dbReference>
<dbReference type="InterPro" id="IPR024071">
    <property type="entry name" value="S-Me-THD_C_sf"/>
</dbReference>
<dbReference type="PANTHER" id="PTHR11365">
    <property type="entry name" value="5-OXOPROLINASE RELATED"/>
    <property type="match status" value="1"/>
</dbReference>
<feature type="region of interest" description="Disordered" evidence="1">
    <location>
        <begin position="975"/>
        <end position="994"/>
    </location>
</feature>
<dbReference type="InterPro" id="IPR045079">
    <property type="entry name" value="Oxoprolinase-like"/>
</dbReference>
<feature type="domain" description="S-Me-THD N-terminal" evidence="4">
    <location>
        <begin position="522"/>
        <end position="708"/>
    </location>
</feature>
<reference evidence="7" key="1">
    <citation type="submission" date="2025-08" db="UniProtKB">
        <authorList>
            <consortium name="RefSeq"/>
        </authorList>
    </citation>
    <scope>IDENTIFICATION</scope>
    <source>
        <tissue evidence="7">Testes</tissue>
    </source>
</reference>
<evidence type="ECO:0000259" key="5">
    <source>
        <dbReference type="Pfam" id="PF20906"/>
    </source>
</evidence>
<dbReference type="Pfam" id="PF05378">
    <property type="entry name" value="Hydant_A_N"/>
    <property type="match status" value="1"/>
</dbReference>
<sequence>MSAEFCCIGVDVGYTNTDAVILRGNTVIGWAKTTTTKDVTGGVVAAITTALREMQSQGHMDSMSQVNIGTNQFENAVIQRRNLAKISVIRLCGPTATSLPPCIDMPADLCKVAAILKEEYPGVSLTLSHTVSGVGLLEREHAAVLNESLKPYFLKTTSDFDIALQSLGLDCPLYLTQNDGTILSAKDFLEFPVRTFLCGTSNSVRGASHLACIEDATVIDIGGTYTHVCGMAGGFPRLTSSIVEMGGVRTSLRIPAEKRICLGGGSHVISEQSNDAKLSPFSSKKSVKVGPLSCGNKLTVQGMVFGELVENQLLTATDTAVAAGVANVGKPEKADQLDEQLVASAVKEMRLMVEAAIDQIKMESRDQPVILLGGGSILIDDKQKLQGASSVIRPPLFEVANAVGAALAQVGTEYGKIVKMDKKIKQIKQEHTAGKSVFYTGVRDAIQMTMSDVADESKTFTSSVNFGEVFRQSMDGDVPKDGIKDAGISDASAEQEQTTVEDIDSQPRIDPSTGEWLLSEWDIDCITLGASILGCGGGGEPYLQKLQCKLILRDGKKIRIITPESINNTGFVSCVAALGAPLIEIEKPAGDTIIDPVICLQQIITSNNILDEEDIEEDLNGLKYIEDFHGQLVKNVDTPGLSAIMSAEIGGANSLIALYAGGLFDLPVVDADFMGRAFPEFQMCVPNMFGIPAYPCCMSDVKGRTAVVLKAKNAQDIENHLRKVVQEMGCQAGLCFGSYSKSDIMDYSVKYTFSRVWRLGQAVLQARRDRTDPIQAILQWENGKTLIVGKIADVKTKLTGAFSKGKVIIDGYNAYAGQSLHVECRNENLTATLHCMKGEFKVVACVPDLIAIVDTDTGEAIHFEEVRNNLRVTVLVFASAHILRTPTALKVVGPQAFGYPEDVQYHPVADYTEYKPVHQWNRADCQELLSDFFSIAWSTSPIKVPIGAELFSICQLDEIYATDEELLQATIEWEQQNAGSNNEPDQQKPVSAKGRRFPEFSEEMVENLAAKKNEVNFVVCKQCVERLAT</sequence>
<evidence type="ECO:0000313" key="6">
    <source>
        <dbReference type="Proteomes" id="UP000694865"/>
    </source>
</evidence>
<dbReference type="GeneID" id="100376245"/>
<dbReference type="Proteomes" id="UP000694865">
    <property type="component" value="Unplaced"/>
</dbReference>
<keyword evidence="6" id="KW-1185">Reference proteome</keyword>
<evidence type="ECO:0000259" key="3">
    <source>
        <dbReference type="Pfam" id="PF05378"/>
    </source>
</evidence>
<dbReference type="Gene3D" id="2.40.390.10">
    <property type="entry name" value="CV3147-like"/>
    <property type="match status" value="1"/>
</dbReference>
<organism evidence="6 7">
    <name type="scientific">Saccoglossus kowalevskii</name>
    <name type="common">Acorn worm</name>
    <dbReference type="NCBI Taxonomy" id="10224"/>
    <lineage>
        <taxon>Eukaryota</taxon>
        <taxon>Metazoa</taxon>
        <taxon>Hemichordata</taxon>
        <taxon>Enteropneusta</taxon>
        <taxon>Harrimaniidae</taxon>
        <taxon>Saccoglossus</taxon>
    </lineage>
</organism>
<feature type="domain" description="Hydantoinase A/oxoprolinase" evidence="2">
    <location>
        <begin position="139"/>
        <end position="412"/>
    </location>
</feature>
<dbReference type="SUPFAM" id="SSF53067">
    <property type="entry name" value="Actin-like ATPase domain"/>
    <property type="match status" value="1"/>
</dbReference>
<dbReference type="Pfam" id="PF06032">
    <property type="entry name" value="S-Me-THD_N"/>
    <property type="match status" value="1"/>
</dbReference>
<dbReference type="RefSeq" id="XP_006811541.1">
    <property type="nucleotide sequence ID" value="XM_006811478.1"/>
</dbReference>
<dbReference type="Pfam" id="PF20906">
    <property type="entry name" value="S-Me-THD_C"/>
    <property type="match status" value="1"/>
</dbReference>
<dbReference type="Gene3D" id="3.40.1610.10">
    <property type="entry name" value="CV3147-like domain"/>
    <property type="match status" value="1"/>
</dbReference>
<dbReference type="InterPro" id="IPR048350">
    <property type="entry name" value="S-Me-THD-like_C"/>
</dbReference>
<feature type="domain" description="S-Me-THD-like C-terminal" evidence="5">
    <location>
        <begin position="714"/>
        <end position="908"/>
    </location>
</feature>
<evidence type="ECO:0000259" key="4">
    <source>
        <dbReference type="Pfam" id="PF06032"/>
    </source>
</evidence>
<accession>A0ABM0LUV0</accession>
<dbReference type="PANTHER" id="PTHR11365:SF10">
    <property type="entry name" value="HYDANTOINASE_OXOPROLINASE"/>
    <property type="match status" value="1"/>
</dbReference>